<dbReference type="InterPro" id="IPR006664">
    <property type="entry name" value="OMP_bac"/>
</dbReference>
<dbReference type="RefSeq" id="WP_176163790.1">
    <property type="nucleotide sequence ID" value="NZ_CP054929.1"/>
</dbReference>
<dbReference type="SUPFAM" id="SSF103088">
    <property type="entry name" value="OmpA-like"/>
    <property type="match status" value="1"/>
</dbReference>
<dbReference type="PROSITE" id="PS51123">
    <property type="entry name" value="OMPA_2"/>
    <property type="match status" value="1"/>
</dbReference>
<evidence type="ECO:0000256" key="2">
    <source>
        <dbReference type="ARBA" id="ARBA00023136"/>
    </source>
</evidence>
<evidence type="ECO:0000256" key="5">
    <source>
        <dbReference type="SAM" id="MobiDB-lite"/>
    </source>
</evidence>
<evidence type="ECO:0000259" key="7">
    <source>
        <dbReference type="PROSITE" id="PS51123"/>
    </source>
</evidence>
<evidence type="ECO:0000256" key="4">
    <source>
        <dbReference type="PROSITE-ProRule" id="PRU00473"/>
    </source>
</evidence>
<evidence type="ECO:0000256" key="1">
    <source>
        <dbReference type="ARBA" id="ARBA00004442"/>
    </source>
</evidence>
<keyword evidence="6" id="KW-0732">Signal</keyword>
<dbReference type="CDD" id="cd07185">
    <property type="entry name" value="OmpA_C-like"/>
    <property type="match status" value="1"/>
</dbReference>
<feature type="chain" id="PRO_5028968681" evidence="6">
    <location>
        <begin position="49"/>
        <end position="222"/>
    </location>
</feature>
<proteinExistence type="predicted"/>
<reference evidence="8 9" key="1">
    <citation type="submission" date="2020-06" db="EMBL/GenBank/DDBJ databases">
        <title>Genome mining for natural products.</title>
        <authorList>
            <person name="Zhang B."/>
            <person name="Shi J."/>
            <person name="Ge H."/>
        </authorList>
    </citation>
    <scope>NUCLEOTIDE SEQUENCE [LARGE SCALE GENOMIC DNA]</scope>
    <source>
        <strain evidence="8 9">NA00687</strain>
    </source>
</reference>
<dbReference type="AlphaFoldDB" id="A0A7H8NCE6"/>
<feature type="compositionally biased region" description="Low complexity" evidence="5">
    <location>
        <begin position="1"/>
        <end position="10"/>
    </location>
</feature>
<dbReference type="PRINTS" id="PR01021">
    <property type="entry name" value="OMPADOMAIN"/>
</dbReference>
<dbReference type="Gene3D" id="3.30.1330.60">
    <property type="entry name" value="OmpA-like domain"/>
    <property type="match status" value="1"/>
</dbReference>
<dbReference type="GO" id="GO:0009279">
    <property type="term" value="C:cell outer membrane"/>
    <property type="evidence" value="ECO:0007669"/>
    <property type="project" value="UniProtKB-SubCell"/>
</dbReference>
<name>A0A7H8NCE6_9ACTN</name>
<dbReference type="InterPro" id="IPR050330">
    <property type="entry name" value="Bact_OuterMem_StrucFunc"/>
</dbReference>
<dbReference type="PANTHER" id="PTHR30329">
    <property type="entry name" value="STATOR ELEMENT OF FLAGELLAR MOTOR COMPLEX"/>
    <property type="match status" value="1"/>
</dbReference>
<feature type="signal peptide" evidence="6">
    <location>
        <begin position="1"/>
        <end position="48"/>
    </location>
</feature>
<sequence>MTPAHATARTARTDRTARAAHTARVARTTVLALAAVSVLALPVPTAHADEGPGVLQVAAPPVQVDAADPDLKLADGARLGQVKVLDIKSIVETDNGEERHEVTNEDVTFALQSEVLFDKDSADLSRQASARIDVIAREIEAQGAREVRVFGFTDDLGTTGHGEDLSKERADAVQRRLAKQLDSGVKYHIRGYGEDYPIADNGTEAGRKKNRRVEVSFPRGSA</sequence>
<dbReference type="Pfam" id="PF00691">
    <property type="entry name" value="OmpA"/>
    <property type="match status" value="1"/>
</dbReference>
<evidence type="ECO:0000256" key="3">
    <source>
        <dbReference type="ARBA" id="ARBA00023237"/>
    </source>
</evidence>
<organism evidence="8 9">
    <name type="scientific">Streptomyces buecherae</name>
    <dbReference type="NCBI Taxonomy" id="2763006"/>
    <lineage>
        <taxon>Bacteria</taxon>
        <taxon>Bacillati</taxon>
        <taxon>Actinomycetota</taxon>
        <taxon>Actinomycetes</taxon>
        <taxon>Kitasatosporales</taxon>
        <taxon>Streptomycetaceae</taxon>
        <taxon>Streptomyces</taxon>
    </lineage>
</organism>
<protein>
    <submittedName>
        <fullName evidence="8">OmpA family protein</fullName>
    </submittedName>
</protein>
<dbReference type="PANTHER" id="PTHR30329:SF21">
    <property type="entry name" value="LIPOPROTEIN YIAD-RELATED"/>
    <property type="match status" value="1"/>
</dbReference>
<feature type="region of interest" description="Disordered" evidence="5">
    <location>
        <begin position="1"/>
        <end position="21"/>
    </location>
</feature>
<feature type="domain" description="OmpA-like" evidence="7">
    <location>
        <begin position="104"/>
        <end position="221"/>
    </location>
</feature>
<gene>
    <name evidence="8" type="ORF">HUT08_23980</name>
</gene>
<evidence type="ECO:0000256" key="6">
    <source>
        <dbReference type="SAM" id="SignalP"/>
    </source>
</evidence>
<evidence type="ECO:0000313" key="8">
    <source>
        <dbReference type="EMBL" id="QKW52084.1"/>
    </source>
</evidence>
<dbReference type="InterPro" id="IPR006665">
    <property type="entry name" value="OmpA-like"/>
</dbReference>
<feature type="region of interest" description="Disordered" evidence="5">
    <location>
        <begin position="199"/>
        <end position="222"/>
    </location>
</feature>
<dbReference type="InterPro" id="IPR036737">
    <property type="entry name" value="OmpA-like_sf"/>
</dbReference>
<keyword evidence="2 4" id="KW-0472">Membrane</keyword>
<comment type="subcellular location">
    <subcellularLocation>
        <location evidence="1">Cell outer membrane</location>
    </subcellularLocation>
</comment>
<evidence type="ECO:0000313" key="9">
    <source>
        <dbReference type="Proteomes" id="UP000509303"/>
    </source>
</evidence>
<accession>A0A7H8NCE6</accession>
<keyword evidence="3" id="KW-0998">Cell outer membrane</keyword>
<keyword evidence="9" id="KW-1185">Reference proteome</keyword>
<dbReference type="EMBL" id="CP054929">
    <property type="protein sequence ID" value="QKW52084.1"/>
    <property type="molecule type" value="Genomic_DNA"/>
</dbReference>
<dbReference type="Proteomes" id="UP000509303">
    <property type="component" value="Chromosome"/>
</dbReference>